<name>A0A1B6JWK9_9HEMI</name>
<evidence type="ECO:0000256" key="2">
    <source>
        <dbReference type="ARBA" id="ARBA00022679"/>
    </source>
</evidence>
<gene>
    <name evidence="4" type="ORF">g.12541</name>
</gene>
<evidence type="ECO:0000256" key="1">
    <source>
        <dbReference type="ARBA" id="ARBA00005771"/>
    </source>
</evidence>
<protein>
    <recommendedName>
        <fullName evidence="3">Sulfotransferase domain-containing protein</fullName>
    </recommendedName>
</protein>
<evidence type="ECO:0000259" key="3">
    <source>
        <dbReference type="Pfam" id="PF00685"/>
    </source>
</evidence>
<evidence type="ECO:0000313" key="4">
    <source>
        <dbReference type="EMBL" id="JAT03553.1"/>
    </source>
</evidence>
<reference evidence="4" key="1">
    <citation type="submission" date="2015-11" db="EMBL/GenBank/DDBJ databases">
        <title>De novo transcriptome assembly of four potential Pierce s Disease insect vectors from Arizona vineyards.</title>
        <authorList>
            <person name="Tassone E.E."/>
        </authorList>
    </citation>
    <scope>NUCLEOTIDE SEQUENCE</scope>
</reference>
<accession>A0A1B6JWK9</accession>
<keyword evidence="2" id="KW-0808">Transferase</keyword>
<organism evidence="4">
    <name type="scientific">Homalodisca liturata</name>
    <dbReference type="NCBI Taxonomy" id="320908"/>
    <lineage>
        <taxon>Eukaryota</taxon>
        <taxon>Metazoa</taxon>
        <taxon>Ecdysozoa</taxon>
        <taxon>Arthropoda</taxon>
        <taxon>Hexapoda</taxon>
        <taxon>Insecta</taxon>
        <taxon>Pterygota</taxon>
        <taxon>Neoptera</taxon>
        <taxon>Paraneoptera</taxon>
        <taxon>Hemiptera</taxon>
        <taxon>Auchenorrhyncha</taxon>
        <taxon>Membracoidea</taxon>
        <taxon>Cicadellidae</taxon>
        <taxon>Cicadellinae</taxon>
        <taxon>Proconiini</taxon>
        <taxon>Homalodisca</taxon>
    </lineage>
</organism>
<dbReference type="EMBL" id="GECU01004154">
    <property type="protein sequence ID" value="JAT03553.1"/>
    <property type="molecule type" value="Transcribed_RNA"/>
</dbReference>
<dbReference type="GO" id="GO:0008146">
    <property type="term" value="F:sulfotransferase activity"/>
    <property type="evidence" value="ECO:0007669"/>
    <property type="project" value="InterPro"/>
</dbReference>
<dbReference type="InterPro" id="IPR000863">
    <property type="entry name" value="Sulfotransferase_dom"/>
</dbReference>
<comment type="similarity">
    <text evidence="1">Belongs to the sulfotransferase 1 family.</text>
</comment>
<dbReference type="AlphaFoldDB" id="A0A1B6JWK9"/>
<dbReference type="Gene3D" id="3.40.50.300">
    <property type="entry name" value="P-loop containing nucleotide triphosphate hydrolases"/>
    <property type="match status" value="1"/>
</dbReference>
<dbReference type="InterPro" id="IPR027417">
    <property type="entry name" value="P-loop_NTPase"/>
</dbReference>
<sequence length="368" mass="42830">MIRTYETRKSISIPTEEDMAEVVVVEDKVEEVELRETKPVEDKPVPQEVIQISKDDVPFVFSPLSDELSNLVRAACTLMPPAEVTVSPPGCVLTENYCNYAKRIRDLEVREDDIWIVSFPKSGSRLTQELVWLLTNNQDYEEAQKTVLHKRFIFLEYITLWPEGADQPDTVSWVEEMPSPRFIKSHLPLELLPKQLWTKKPKIIYVGRNPKDSALAYFAHYQKFYQYTGSQDQFFEAFYRDKVVFSPFWEHVLAFWEKRKEPNVLFITFEEMSQNLPAVIKRTAAFLGTSVESEAEAKLLDHLQYERAKNKEEKKEGEEEVEDRLNLVSLGKAGCWRQSMTPSCAEKFDKWTKEKLAGTDFSNVFMII</sequence>
<feature type="domain" description="Sulfotransferase" evidence="3">
    <location>
        <begin position="112"/>
        <end position="359"/>
    </location>
</feature>
<proteinExistence type="inferred from homology"/>
<dbReference type="Pfam" id="PF00685">
    <property type="entry name" value="Sulfotransfer_1"/>
    <property type="match status" value="1"/>
</dbReference>
<dbReference type="SUPFAM" id="SSF52540">
    <property type="entry name" value="P-loop containing nucleoside triphosphate hydrolases"/>
    <property type="match status" value="1"/>
</dbReference>
<dbReference type="PANTHER" id="PTHR11783">
    <property type="entry name" value="SULFOTRANSFERASE SULT"/>
    <property type="match status" value="1"/>
</dbReference>